<dbReference type="PANTHER" id="PTHR23318">
    <property type="entry name" value="ATP SYNTHASE GAMMA-RELATED"/>
    <property type="match status" value="1"/>
</dbReference>
<comment type="caution">
    <text evidence="5">The sequence shown here is derived from an EMBL/GenBank/DDBJ whole genome shotgun (WGS) entry which is preliminary data.</text>
</comment>
<evidence type="ECO:0000313" key="6">
    <source>
        <dbReference type="Proteomes" id="UP000748756"/>
    </source>
</evidence>
<sequence length="214" mass="24300">MTAYSVPMSNRDLASTKHDFVDDGPSVTIYVDGYYTSDDESSSNDEPSSGDDDDRNMEVQQELNKYIVEGKYINKLVALLLTCEKSKKTSSLPTLRSIILHLMNRYDSNIIKEMQKNSNFVGCLGILTHKQHLLPLATLDDPNLKEGKAQYRYIFHRVGKCKEVVPINDPHIMKLINQVIHLQFLKNNVPSDILRSDAESLLTLMIKVKTLELV</sequence>
<gene>
    <name evidence="5" type="primary">PSY2_1</name>
    <name evidence="5" type="ORF">BG015_006192</name>
</gene>
<dbReference type="GO" id="GO:0005654">
    <property type="term" value="C:nucleoplasm"/>
    <property type="evidence" value="ECO:0007669"/>
    <property type="project" value="TreeGrafter"/>
</dbReference>
<proteinExistence type="predicted"/>
<dbReference type="AlphaFoldDB" id="A0A9P5S2P4"/>
<accession>A0A9P5S2P4</accession>
<reference evidence="5" key="1">
    <citation type="journal article" date="2020" name="Fungal Divers.">
        <title>Resolving the Mortierellaceae phylogeny through synthesis of multi-gene phylogenetics and phylogenomics.</title>
        <authorList>
            <person name="Vandepol N."/>
            <person name="Liber J."/>
            <person name="Desiro A."/>
            <person name="Na H."/>
            <person name="Kennedy M."/>
            <person name="Barry K."/>
            <person name="Grigoriev I.V."/>
            <person name="Miller A.N."/>
            <person name="O'Donnell K."/>
            <person name="Stajich J.E."/>
            <person name="Bonito G."/>
        </authorList>
    </citation>
    <scope>NUCLEOTIDE SEQUENCE</scope>
    <source>
        <strain evidence="5">NRRL 6426</strain>
    </source>
</reference>
<dbReference type="PANTHER" id="PTHR23318:SF0">
    <property type="entry name" value="SERINE_THREONINE-PROTEIN PHOSPHATASE 4 REGULATORY SUBUNIT 3"/>
    <property type="match status" value="1"/>
</dbReference>
<dbReference type="InterPro" id="IPR006887">
    <property type="entry name" value="P4R3-like_central_dom"/>
</dbReference>
<dbReference type="GO" id="GO:0072542">
    <property type="term" value="F:protein phosphatase activator activity"/>
    <property type="evidence" value="ECO:0007669"/>
    <property type="project" value="TreeGrafter"/>
</dbReference>
<name>A0A9P5S2P4_9FUNG</name>
<keyword evidence="6" id="KW-1185">Reference proteome</keyword>
<evidence type="ECO:0000256" key="1">
    <source>
        <dbReference type="ARBA" id="ARBA00004123"/>
    </source>
</evidence>
<feature type="domain" description="Serine/threonine-protein phosphatase 4 regulatory subunit 3-like central" evidence="4">
    <location>
        <begin position="59"/>
        <end position="211"/>
    </location>
</feature>
<dbReference type="GO" id="GO:0030289">
    <property type="term" value="C:protein phosphatase 4 complex"/>
    <property type="evidence" value="ECO:0007669"/>
    <property type="project" value="TreeGrafter"/>
</dbReference>
<feature type="compositionally biased region" description="Acidic residues" evidence="3">
    <location>
        <begin position="37"/>
        <end position="55"/>
    </location>
</feature>
<comment type="subcellular location">
    <subcellularLocation>
        <location evidence="1">Nucleus</location>
    </subcellularLocation>
</comment>
<evidence type="ECO:0000259" key="4">
    <source>
        <dbReference type="Pfam" id="PF04802"/>
    </source>
</evidence>
<dbReference type="Proteomes" id="UP000748756">
    <property type="component" value="Unassembled WGS sequence"/>
</dbReference>
<keyword evidence="2" id="KW-0539">Nucleus</keyword>
<protein>
    <submittedName>
        <fullName evidence="5">Platinum sensitivity protein</fullName>
    </submittedName>
</protein>
<evidence type="ECO:0000256" key="3">
    <source>
        <dbReference type="SAM" id="MobiDB-lite"/>
    </source>
</evidence>
<dbReference type="Pfam" id="PF04802">
    <property type="entry name" value="PP4R3"/>
    <property type="match status" value="1"/>
</dbReference>
<evidence type="ECO:0000256" key="2">
    <source>
        <dbReference type="ARBA" id="ARBA00023242"/>
    </source>
</evidence>
<organism evidence="5 6">
    <name type="scientific">Linnemannia schmuckeri</name>
    <dbReference type="NCBI Taxonomy" id="64567"/>
    <lineage>
        <taxon>Eukaryota</taxon>
        <taxon>Fungi</taxon>
        <taxon>Fungi incertae sedis</taxon>
        <taxon>Mucoromycota</taxon>
        <taxon>Mortierellomycotina</taxon>
        <taxon>Mortierellomycetes</taxon>
        <taxon>Mortierellales</taxon>
        <taxon>Mortierellaceae</taxon>
        <taxon>Linnemannia</taxon>
    </lineage>
</organism>
<feature type="region of interest" description="Disordered" evidence="3">
    <location>
        <begin position="34"/>
        <end position="55"/>
    </location>
</feature>
<evidence type="ECO:0000313" key="5">
    <source>
        <dbReference type="EMBL" id="KAF9151810.1"/>
    </source>
</evidence>
<dbReference type="EMBL" id="JAAAUQ010000292">
    <property type="protein sequence ID" value="KAF9151810.1"/>
    <property type="molecule type" value="Genomic_DNA"/>
</dbReference>
<dbReference type="InterPro" id="IPR051137">
    <property type="entry name" value="PP4R3-like"/>
</dbReference>
<dbReference type="OrthoDB" id="2409932at2759"/>